<sequence>MFPILAPKARRPSEIEEQQQSDNASKSLPNETTSSAAERYFQAPELPKLRAIVFAEFDNDIGRVLRFQIPCQVFDKQRFESISSAIIPSEEMRDRMITVNMFENKIIGYPIGMKDKRYPREILIFNMCFVISRQVECDWVYEPLVQKCAEYLVELEKERSFISEEKLRLPVLMREIFLGLNNKGECFYTVTERTTIYLKLFSNSRGVEPPLVSPFSVPIFTRIPPPTSQAQLERMDVLSQKICPQIDGIRCVKDIACVVRIDTDLVARCIRNLCFYGCIRLLPMFLYFNCYVPTKKIRYFIESPGIVERCQRFSILDSNAPITKPSDIFRLYLGLKHGATLHNWFLLMSPRQLNIDERKLIQFGVYHGFIRKLDIYPVALHEDGTKIAAACTGEYSLDDLALRYVCSPVELHRKLSLNGNFQFIFR</sequence>
<proteinExistence type="inferred from homology"/>
<comment type="similarity">
    <text evidence="1">Belongs to the NPR2 family.</text>
</comment>
<dbReference type="InterPro" id="IPR009348">
    <property type="entry name" value="NPR2-like"/>
</dbReference>
<dbReference type="PANTHER" id="PTHR12991:SF10">
    <property type="entry name" value="GATOR COMPLEX PROTEIN NPRL2"/>
    <property type="match status" value="1"/>
</dbReference>
<accession>A0A914LI53</accession>
<reference evidence="4" key="1">
    <citation type="submission" date="2022-11" db="UniProtKB">
        <authorList>
            <consortium name="WormBaseParasite"/>
        </authorList>
    </citation>
    <scope>IDENTIFICATION</scope>
</reference>
<dbReference type="GO" id="GO:1990130">
    <property type="term" value="C:GATOR1 complex"/>
    <property type="evidence" value="ECO:0007669"/>
    <property type="project" value="TreeGrafter"/>
</dbReference>
<feature type="region of interest" description="Disordered" evidence="2">
    <location>
        <begin position="1"/>
        <end position="34"/>
    </location>
</feature>
<dbReference type="GO" id="GO:0005774">
    <property type="term" value="C:vacuolar membrane"/>
    <property type="evidence" value="ECO:0007669"/>
    <property type="project" value="TreeGrafter"/>
</dbReference>
<evidence type="ECO:0000256" key="2">
    <source>
        <dbReference type="SAM" id="MobiDB-lite"/>
    </source>
</evidence>
<evidence type="ECO:0000313" key="4">
    <source>
        <dbReference type="WBParaSite" id="Minc3s00545g14047"/>
    </source>
</evidence>
<dbReference type="PANTHER" id="PTHR12991">
    <property type="entry name" value="NITROGEN PERMEASE REGULATOR 2/TUMOR SUPPRESSOR CANDIDATE 4"/>
    <property type="match status" value="1"/>
</dbReference>
<feature type="compositionally biased region" description="Polar residues" evidence="2">
    <location>
        <begin position="18"/>
        <end position="34"/>
    </location>
</feature>
<organism evidence="3 4">
    <name type="scientific">Meloidogyne incognita</name>
    <name type="common">Southern root-knot nematode worm</name>
    <name type="synonym">Oxyuris incognita</name>
    <dbReference type="NCBI Taxonomy" id="6306"/>
    <lineage>
        <taxon>Eukaryota</taxon>
        <taxon>Metazoa</taxon>
        <taxon>Ecdysozoa</taxon>
        <taxon>Nematoda</taxon>
        <taxon>Chromadorea</taxon>
        <taxon>Rhabditida</taxon>
        <taxon>Tylenchina</taxon>
        <taxon>Tylenchomorpha</taxon>
        <taxon>Tylenchoidea</taxon>
        <taxon>Meloidogynidae</taxon>
        <taxon>Meloidogyninae</taxon>
        <taxon>Meloidogyne</taxon>
        <taxon>Meloidogyne incognita group</taxon>
    </lineage>
</organism>
<dbReference type="Proteomes" id="UP000887563">
    <property type="component" value="Unplaced"/>
</dbReference>
<dbReference type="AlphaFoldDB" id="A0A914LI53"/>
<keyword evidence="3" id="KW-1185">Reference proteome</keyword>
<dbReference type="GO" id="GO:0005096">
    <property type="term" value="F:GTPase activator activity"/>
    <property type="evidence" value="ECO:0007669"/>
    <property type="project" value="TreeGrafter"/>
</dbReference>
<name>A0A914LI53_MELIC</name>
<dbReference type="GO" id="GO:1904262">
    <property type="term" value="P:negative regulation of TORC1 signaling"/>
    <property type="evidence" value="ECO:0007669"/>
    <property type="project" value="TreeGrafter"/>
</dbReference>
<dbReference type="GO" id="GO:0010508">
    <property type="term" value="P:positive regulation of autophagy"/>
    <property type="evidence" value="ECO:0007669"/>
    <property type="project" value="TreeGrafter"/>
</dbReference>
<protein>
    <submittedName>
        <fullName evidence="4">Nitrogen permease regulator 2-like protein</fullName>
    </submittedName>
</protein>
<evidence type="ECO:0000256" key="1">
    <source>
        <dbReference type="ARBA" id="ARBA00008433"/>
    </source>
</evidence>
<dbReference type="WBParaSite" id="Minc3s00545g14047">
    <property type="protein sequence ID" value="Minc3s00545g14047"/>
    <property type="gene ID" value="Minc3s00545g14047"/>
</dbReference>
<dbReference type="GO" id="GO:0034198">
    <property type="term" value="P:cellular response to amino acid starvation"/>
    <property type="evidence" value="ECO:0007669"/>
    <property type="project" value="TreeGrafter"/>
</dbReference>
<evidence type="ECO:0000313" key="3">
    <source>
        <dbReference type="Proteomes" id="UP000887563"/>
    </source>
</evidence>
<dbReference type="Pfam" id="PF06218">
    <property type="entry name" value="NPR2"/>
    <property type="match status" value="3"/>
</dbReference>